<dbReference type="InterPro" id="IPR036047">
    <property type="entry name" value="F-box-like_dom_sf"/>
</dbReference>
<proteinExistence type="predicted"/>
<name>A0AAD5VBA9_9APHY</name>
<dbReference type="Proteomes" id="UP001212997">
    <property type="component" value="Unassembled WGS sequence"/>
</dbReference>
<reference evidence="1" key="1">
    <citation type="submission" date="2022-07" db="EMBL/GenBank/DDBJ databases">
        <title>Genome Sequence of Physisporinus lineatus.</title>
        <authorList>
            <person name="Buettner E."/>
        </authorList>
    </citation>
    <scope>NUCLEOTIDE SEQUENCE</scope>
    <source>
        <strain evidence="1">VT162</strain>
    </source>
</reference>
<evidence type="ECO:0008006" key="3">
    <source>
        <dbReference type="Google" id="ProtNLM"/>
    </source>
</evidence>
<dbReference type="SUPFAM" id="SSF81383">
    <property type="entry name" value="F-box domain"/>
    <property type="match status" value="1"/>
</dbReference>
<evidence type="ECO:0000313" key="1">
    <source>
        <dbReference type="EMBL" id="KAJ3491100.1"/>
    </source>
</evidence>
<dbReference type="Gene3D" id="1.20.1280.50">
    <property type="match status" value="1"/>
</dbReference>
<gene>
    <name evidence="1" type="ORF">NLI96_g942</name>
</gene>
<keyword evidence="2" id="KW-1185">Reference proteome</keyword>
<dbReference type="EMBL" id="JANAWD010000017">
    <property type="protein sequence ID" value="KAJ3491100.1"/>
    <property type="molecule type" value="Genomic_DNA"/>
</dbReference>
<protein>
    <recommendedName>
        <fullName evidence="3">F-box domain-containing protein</fullName>
    </recommendedName>
</protein>
<dbReference type="InterPro" id="IPR032675">
    <property type="entry name" value="LRR_dom_sf"/>
</dbReference>
<dbReference type="AlphaFoldDB" id="A0AAD5VBA9"/>
<dbReference type="SUPFAM" id="SSF52047">
    <property type="entry name" value="RNI-like"/>
    <property type="match status" value="1"/>
</dbReference>
<dbReference type="Gene3D" id="3.80.10.10">
    <property type="entry name" value="Ribonuclease Inhibitor"/>
    <property type="match status" value="1"/>
</dbReference>
<sequence length="566" mass="64715">MVEPTVTPLQAQAQIDLRITKLFETIRALKEERNTHSIAVRLPPEILTHIFLYVVHRIYESRSLPLEQLSIPHVCRYWRTVAIRSQEFWQFQPIGQNGLLWPPEMIERAGGRPPYIWGRVGDGDLSWSPSVFPPLARAVSSARALHIEMSTEMTTATGINFLESFPVVSLPNLESLTLYSEDSVYPIIISTKFLPDGAPNLKKLVIDNFDWEWDSISSLLPSSLTSLVLHGHARWDEDCVEALQRLTSLQYLEITDTREPQYHGDPGSRLPRQSPTIKMPHLRDLYLQGDPLYIVNLILEFDIPLSTSIDITARHASHEVSEDEDYPEFNLLFKWIHLHFEKLDKAGMPMSALKITNSRLDEENVVGLYFFNSPNPFPDSPCSSTNAKPVLEITFTKYYASREKQWVASYFEAAFWRIMPHLPLRNIRLLDLYGLPVMECPQIAFSGLTGVKTLWIYSDEALSLLYALIPRSKTKGFDSSDEDDDSDVSDDEIPLPALESLFLPNPFFSERTTRILDFVVHRTKCRRPITKLSLANRQCVPDALLKDLCERVPVVRFDTDEKEGTA</sequence>
<evidence type="ECO:0000313" key="2">
    <source>
        <dbReference type="Proteomes" id="UP001212997"/>
    </source>
</evidence>
<organism evidence="1 2">
    <name type="scientific">Meripilus lineatus</name>
    <dbReference type="NCBI Taxonomy" id="2056292"/>
    <lineage>
        <taxon>Eukaryota</taxon>
        <taxon>Fungi</taxon>
        <taxon>Dikarya</taxon>
        <taxon>Basidiomycota</taxon>
        <taxon>Agaricomycotina</taxon>
        <taxon>Agaricomycetes</taxon>
        <taxon>Polyporales</taxon>
        <taxon>Meripilaceae</taxon>
        <taxon>Meripilus</taxon>
    </lineage>
</organism>
<accession>A0AAD5VBA9</accession>
<comment type="caution">
    <text evidence="1">The sequence shown here is derived from an EMBL/GenBank/DDBJ whole genome shotgun (WGS) entry which is preliminary data.</text>
</comment>